<dbReference type="AlphaFoldDB" id="A0A8B9T8X2"/>
<evidence type="ECO:0000259" key="17">
    <source>
        <dbReference type="PROSITE" id="PS50945"/>
    </source>
</evidence>
<evidence type="ECO:0000256" key="10">
    <source>
        <dbReference type="ARBA" id="ARBA00023329"/>
    </source>
</evidence>
<dbReference type="GO" id="GO:0048471">
    <property type="term" value="C:perinuclear region of cytoplasm"/>
    <property type="evidence" value="ECO:0007669"/>
    <property type="project" value="UniProtKB-SubCell"/>
</dbReference>
<evidence type="ECO:0000256" key="3">
    <source>
        <dbReference type="ARBA" id="ARBA00010135"/>
    </source>
</evidence>
<dbReference type="SUPFAM" id="SSF109885">
    <property type="entry name" value="I/LWEQ domain"/>
    <property type="match status" value="1"/>
</dbReference>
<feature type="domain" description="ENTH" evidence="16">
    <location>
        <begin position="15"/>
        <end position="143"/>
    </location>
</feature>
<evidence type="ECO:0000256" key="13">
    <source>
        <dbReference type="ARBA" id="ARBA00073599"/>
    </source>
</evidence>
<dbReference type="Pfam" id="PF01608">
    <property type="entry name" value="I_LWEQ"/>
    <property type="match status" value="1"/>
</dbReference>
<evidence type="ECO:0000256" key="5">
    <source>
        <dbReference type="ARBA" id="ARBA00022583"/>
    </source>
</evidence>
<comment type="similarity">
    <text evidence="3">Belongs to the SLA2 family.</text>
</comment>
<dbReference type="GO" id="GO:0030837">
    <property type="term" value="P:negative regulation of actin filament polymerization"/>
    <property type="evidence" value="ECO:0007669"/>
    <property type="project" value="UniProtKB-ARBA"/>
</dbReference>
<dbReference type="GO" id="GO:0080025">
    <property type="term" value="F:phosphatidylinositol-3,5-bisphosphate binding"/>
    <property type="evidence" value="ECO:0007669"/>
    <property type="project" value="TreeGrafter"/>
</dbReference>
<dbReference type="PANTHER" id="PTHR10407:SF10">
    <property type="entry name" value="HUNTINGTIN-INTERACTING PROTEIN 1-RELATED PROTEIN"/>
    <property type="match status" value="1"/>
</dbReference>
<dbReference type="InterPro" id="IPR008942">
    <property type="entry name" value="ENTH_VHS"/>
</dbReference>
<comment type="subunit">
    <text evidence="12">Homodimer. Interacts with actin; homodimerization promotes actin binding. Interacts with CLTB. Interacts with HIP1. Interacts (via ENTH and I/LWEQ domains) with BCL2L10.</text>
</comment>
<dbReference type="Pfam" id="PF16515">
    <property type="entry name" value="HIP1_clath_bdg"/>
    <property type="match status" value="1"/>
</dbReference>
<dbReference type="GO" id="GO:0030136">
    <property type="term" value="C:clathrin-coated vesicle"/>
    <property type="evidence" value="ECO:0007669"/>
    <property type="project" value="UniProtKB-ARBA"/>
</dbReference>
<reference evidence="18" key="1">
    <citation type="submission" date="2019-08" db="EMBL/GenBank/DDBJ databases">
        <title>Three high-quality genomes provides insights into domestication of ducks.</title>
        <authorList>
            <person name="Hou Z.C."/>
            <person name="Zhu F."/>
            <person name="Yin Z.T."/>
            <person name="Zhang F."/>
        </authorList>
    </citation>
    <scope>NUCLEOTIDE SEQUENCE [LARGE SCALE GENOMIC DNA]</scope>
</reference>
<dbReference type="GO" id="GO:0032051">
    <property type="term" value="F:clathrin light chain binding"/>
    <property type="evidence" value="ECO:0007669"/>
    <property type="project" value="TreeGrafter"/>
</dbReference>
<dbReference type="Gene3D" id="1.25.40.90">
    <property type="match status" value="1"/>
</dbReference>
<dbReference type="GO" id="GO:0043325">
    <property type="term" value="F:phosphatidylinositol-3,4-bisphosphate binding"/>
    <property type="evidence" value="ECO:0007669"/>
    <property type="project" value="TreeGrafter"/>
</dbReference>
<keyword evidence="8" id="KW-0472">Membrane</keyword>
<keyword evidence="4" id="KW-0963">Cytoplasm</keyword>
<keyword evidence="5" id="KW-0254">Endocytosis</keyword>
<dbReference type="SMART" id="SM00307">
    <property type="entry name" value="ILWEQ"/>
    <property type="match status" value="1"/>
</dbReference>
<organism evidence="18 19">
    <name type="scientific">Anas platyrhynchos</name>
    <name type="common">Mallard</name>
    <name type="synonym">Anas boschas</name>
    <dbReference type="NCBI Taxonomy" id="8839"/>
    <lineage>
        <taxon>Eukaryota</taxon>
        <taxon>Metazoa</taxon>
        <taxon>Chordata</taxon>
        <taxon>Craniata</taxon>
        <taxon>Vertebrata</taxon>
        <taxon>Euteleostomi</taxon>
        <taxon>Archelosauria</taxon>
        <taxon>Archosauria</taxon>
        <taxon>Dinosauria</taxon>
        <taxon>Saurischia</taxon>
        <taxon>Theropoda</taxon>
        <taxon>Coelurosauria</taxon>
        <taxon>Aves</taxon>
        <taxon>Neognathae</taxon>
        <taxon>Galloanserae</taxon>
        <taxon>Anseriformes</taxon>
        <taxon>Anatidae</taxon>
        <taxon>Anatinae</taxon>
        <taxon>Anas</taxon>
    </lineage>
</organism>
<dbReference type="GO" id="GO:0035615">
    <property type="term" value="F:clathrin adaptor activity"/>
    <property type="evidence" value="ECO:0007669"/>
    <property type="project" value="TreeGrafter"/>
</dbReference>
<comment type="function">
    <text evidence="11">Component of clathrin-coated pits and vesicles, that may link the endocytic machinery to the actin cytoskeleton. Binds 3-phosphoinositides (via ENTH domain). May act through the ENTH domain to promote cell survival by stabilizing receptor tyrosine kinases following ligand-induced endocytosis.</text>
</comment>
<proteinExistence type="inferred from homology"/>
<dbReference type="GO" id="GO:0051130">
    <property type="term" value="P:positive regulation of cellular component organization"/>
    <property type="evidence" value="ECO:0007669"/>
    <property type="project" value="UniProtKB-ARBA"/>
</dbReference>
<evidence type="ECO:0000256" key="9">
    <source>
        <dbReference type="ARBA" id="ARBA00023203"/>
    </source>
</evidence>
<dbReference type="GO" id="GO:0042803">
    <property type="term" value="F:protein homodimerization activity"/>
    <property type="evidence" value="ECO:0007669"/>
    <property type="project" value="UniProtKB-ARBA"/>
</dbReference>
<dbReference type="InterPro" id="IPR035964">
    <property type="entry name" value="I/LWEQ_dom_sf"/>
</dbReference>
<reference evidence="18" key="2">
    <citation type="submission" date="2025-08" db="UniProtKB">
        <authorList>
            <consortium name="Ensembl"/>
        </authorList>
    </citation>
    <scope>IDENTIFICATION</scope>
</reference>
<evidence type="ECO:0000256" key="15">
    <source>
        <dbReference type="SAM" id="MobiDB-lite"/>
    </source>
</evidence>
<dbReference type="FunFam" id="1.20.5.1700:FF:000002">
    <property type="entry name" value="Huntingtin interacting protein 1"/>
    <property type="match status" value="1"/>
</dbReference>
<evidence type="ECO:0000259" key="16">
    <source>
        <dbReference type="PROSITE" id="PS50942"/>
    </source>
</evidence>
<evidence type="ECO:0000256" key="14">
    <source>
        <dbReference type="SAM" id="Coils"/>
    </source>
</evidence>
<dbReference type="CDD" id="cd17014">
    <property type="entry name" value="ANTH_N_HIP1R"/>
    <property type="match status" value="1"/>
</dbReference>
<dbReference type="GO" id="GO:0061024">
    <property type="term" value="P:membrane organization"/>
    <property type="evidence" value="ECO:0007669"/>
    <property type="project" value="UniProtKB-ARBA"/>
</dbReference>
<dbReference type="SUPFAM" id="SSF48464">
    <property type="entry name" value="ENTH/VHS domain"/>
    <property type="match status" value="1"/>
</dbReference>
<keyword evidence="6" id="KW-0007">Acetylation</keyword>
<reference evidence="18" key="3">
    <citation type="submission" date="2025-09" db="UniProtKB">
        <authorList>
            <consortium name="Ensembl"/>
        </authorList>
    </citation>
    <scope>IDENTIFICATION</scope>
</reference>
<feature type="coiled-coil region" evidence="14">
    <location>
        <begin position="340"/>
        <end position="560"/>
    </location>
</feature>
<keyword evidence="7 14" id="KW-0175">Coiled coil</keyword>
<evidence type="ECO:0000256" key="7">
    <source>
        <dbReference type="ARBA" id="ARBA00023054"/>
    </source>
</evidence>
<dbReference type="GO" id="GO:0030100">
    <property type="term" value="P:regulation of endocytosis"/>
    <property type="evidence" value="ECO:0007669"/>
    <property type="project" value="UniProtKB-ARBA"/>
</dbReference>
<dbReference type="Ensembl" id="ENSAPLT00020018328.1">
    <property type="protein sequence ID" value="ENSAPLP00020016973.1"/>
    <property type="gene ID" value="ENSAPLG00020011931.1"/>
</dbReference>
<dbReference type="GO" id="GO:0006898">
    <property type="term" value="P:receptor-mediated endocytosis"/>
    <property type="evidence" value="ECO:0007669"/>
    <property type="project" value="UniProtKB-ARBA"/>
</dbReference>
<dbReference type="SMART" id="SM00273">
    <property type="entry name" value="ENTH"/>
    <property type="match status" value="1"/>
</dbReference>
<dbReference type="GO" id="GO:0030864">
    <property type="term" value="C:cortical actin cytoskeleton"/>
    <property type="evidence" value="ECO:0007669"/>
    <property type="project" value="TreeGrafter"/>
</dbReference>
<keyword evidence="10" id="KW-0968">Cytoplasmic vesicle</keyword>
<evidence type="ECO:0000256" key="8">
    <source>
        <dbReference type="ARBA" id="ARBA00023136"/>
    </source>
</evidence>
<sequence>MNSIKSVPARVLSRRAGHSLEAEREQFDKNQARQEAPVKEKHVRRIILGTHHEKGAFTFWSYAIGLPLPSSSILSWKFCHVLHKVLRDGHPNVLQDCQRYRSNIREVGDLWGHLHDRYGQLVSIYTRLLLTKISFHAKHHEFPPGLEVSDEVLEKTAGTDVNNIFQLTVELFDYLDCELKLSESVFRQLNTSMALSQMSAVQCRLAPLIQVIQDCSHLYHYAVKLMFKLHSCLPADTLQGHRDRFHEQFRSLKSFFKKASDMLYFKRLIQIPRLPENPPNFLRASALAEHVKPVVVIPEEAPEDEEPESLIEISTPDALCPPQVTSDLFQQTFGPPNGIRDDRDAQIESLKKEVDTLRAEMEKIKLEAQRYITQLKAQVNSLEGEVEEQRKQKQKALVDNEQLRDELEKLQQVKQDSDRSLRLCAEAEKKANATEIRYTKLKEKHSELINTHAELLRKNADTAKQLTVTQQSQEEVARVKEQLEFQVEQVKREAEMKLEDQSVQMEQLRRELDARRDELDQAQSSLSHAKQAGTELSAQLETLQAEKEQLRRSVSEKERELLSTRSLVQEKELQLSQEADKASREICELQGKLLEKSNQEQSLQQKLLDEQFGILQEAVREAEGILRDAVAKLDDPLHVRCTSSPDYLLSRAEAALESTDALESGHAQYVASMADAAALVGALSLFAHLTADTIVNGSATSHLAPTDHADREWMQQMLLVGLCSWGLFLVLDPLSGGCGTSLPKSLDIKQEELGDMVEKEMASTSAAIEDAVRRIEEMMSRARNESSGIKLEVNERILNSCTDLMKAIRLLVMTSTNLQKEIVESGRGAATTQEFYAKNSRWTEGLISASKAVGWGATQLVESADRVVLHTGKYEELIVCSHEIAASTAQLVAASKVKAEKSSRNLGKLQECSRNVNEMAANVVASTRTGQEQIEEKDTMDFSGMSLIKLKKEEMETQVKVLELEKCLEGERVRLGELRKQHYALAGGYDAAEDGEARPAPAPRRGILKKPALAQKPGHVPGPDREKLDFFF</sequence>
<evidence type="ECO:0000256" key="4">
    <source>
        <dbReference type="ARBA" id="ARBA00022490"/>
    </source>
</evidence>
<dbReference type="PANTHER" id="PTHR10407">
    <property type="entry name" value="HUNTINGTIN INTERACTING PROTEIN 1"/>
    <property type="match status" value="1"/>
</dbReference>
<dbReference type="GO" id="GO:0007015">
    <property type="term" value="P:actin filament organization"/>
    <property type="evidence" value="ECO:0007669"/>
    <property type="project" value="TreeGrafter"/>
</dbReference>
<evidence type="ECO:0000256" key="2">
    <source>
        <dbReference type="ARBA" id="ARBA00004556"/>
    </source>
</evidence>
<dbReference type="Proteomes" id="UP000694400">
    <property type="component" value="Chromosome 17"/>
</dbReference>
<dbReference type="PROSITE" id="PS50945">
    <property type="entry name" value="I_LWEQ"/>
    <property type="match status" value="1"/>
</dbReference>
<evidence type="ECO:0000256" key="12">
    <source>
        <dbReference type="ARBA" id="ARBA00061714"/>
    </source>
</evidence>
<dbReference type="GO" id="GO:0051050">
    <property type="term" value="P:positive regulation of transport"/>
    <property type="evidence" value="ECO:0007669"/>
    <property type="project" value="UniProtKB-ARBA"/>
</dbReference>
<keyword evidence="9" id="KW-0009">Actin-binding</keyword>
<dbReference type="Gene3D" id="1.20.5.1700">
    <property type="match status" value="1"/>
</dbReference>
<dbReference type="GO" id="GO:0048268">
    <property type="term" value="P:clathrin coat assembly"/>
    <property type="evidence" value="ECO:0007669"/>
    <property type="project" value="TreeGrafter"/>
</dbReference>
<accession>A0A8B9T8X2</accession>
<evidence type="ECO:0000313" key="19">
    <source>
        <dbReference type="Proteomes" id="UP000694400"/>
    </source>
</evidence>
<evidence type="ECO:0000256" key="11">
    <source>
        <dbReference type="ARBA" id="ARBA00059997"/>
    </source>
</evidence>
<name>A0A8B9T8X2_ANAPL</name>
<feature type="domain" description="I/LWEQ" evidence="17">
    <location>
        <begin position="745"/>
        <end position="986"/>
    </location>
</feature>
<dbReference type="GO" id="GO:0051015">
    <property type="term" value="F:actin filament binding"/>
    <property type="evidence" value="ECO:0007669"/>
    <property type="project" value="TreeGrafter"/>
</dbReference>
<dbReference type="Gene3D" id="6.10.250.920">
    <property type="match status" value="1"/>
</dbReference>
<dbReference type="InterPro" id="IPR030224">
    <property type="entry name" value="Sla2_fam"/>
</dbReference>
<feature type="region of interest" description="Disordered" evidence="15">
    <location>
        <begin position="993"/>
        <end position="1025"/>
    </location>
</feature>
<dbReference type="GO" id="GO:0030659">
    <property type="term" value="C:cytoplasmic vesicle membrane"/>
    <property type="evidence" value="ECO:0007669"/>
    <property type="project" value="UniProtKB-SubCell"/>
</dbReference>
<evidence type="ECO:0000256" key="6">
    <source>
        <dbReference type="ARBA" id="ARBA00022990"/>
    </source>
</evidence>
<comment type="subcellular location">
    <subcellularLocation>
        <location evidence="2">Cytoplasm</location>
        <location evidence="2">Perinuclear region</location>
    </subcellularLocation>
    <subcellularLocation>
        <location evidence="1">Cytoplasmic vesicle membrane</location>
    </subcellularLocation>
</comment>
<dbReference type="Gene3D" id="1.20.1410.10">
    <property type="entry name" value="I/LWEQ domain"/>
    <property type="match status" value="1"/>
</dbReference>
<protein>
    <recommendedName>
        <fullName evidence="13">Huntingtin-interacting protein 1-related protein</fullName>
    </recommendedName>
</protein>
<dbReference type="InterPro" id="IPR032422">
    <property type="entry name" value="HIP1_clath-bd"/>
</dbReference>
<dbReference type="FunFam" id="1.25.40.90:FF:000012">
    <property type="entry name" value="Huntingtin interacting protein 1-related"/>
    <property type="match status" value="1"/>
</dbReference>
<dbReference type="InterPro" id="IPR011417">
    <property type="entry name" value="ANTH_dom"/>
</dbReference>
<dbReference type="Pfam" id="PF07651">
    <property type="entry name" value="ANTH"/>
    <property type="match status" value="1"/>
</dbReference>
<dbReference type="InterPro" id="IPR002558">
    <property type="entry name" value="ILWEQ_dom"/>
</dbReference>
<dbReference type="PROSITE" id="PS50942">
    <property type="entry name" value="ENTH"/>
    <property type="match status" value="1"/>
</dbReference>
<evidence type="ECO:0000256" key="1">
    <source>
        <dbReference type="ARBA" id="ARBA00004156"/>
    </source>
</evidence>
<dbReference type="InterPro" id="IPR013809">
    <property type="entry name" value="ENTH"/>
</dbReference>
<dbReference type="FunFam" id="1.20.1410.10:FF:000002">
    <property type="entry name" value="Huntingtin interacting protein 1"/>
    <property type="match status" value="1"/>
</dbReference>
<evidence type="ECO:0000313" key="18">
    <source>
        <dbReference type="Ensembl" id="ENSAPLP00020016973.1"/>
    </source>
</evidence>